<reference evidence="1" key="2">
    <citation type="journal article" date="2015" name="Fish Shellfish Immunol.">
        <title>Early steps in the European eel (Anguilla anguilla)-Vibrio vulnificus interaction in the gills: Role of the RtxA13 toxin.</title>
        <authorList>
            <person name="Callol A."/>
            <person name="Pajuelo D."/>
            <person name="Ebbesson L."/>
            <person name="Teles M."/>
            <person name="MacKenzie S."/>
            <person name="Amaro C."/>
        </authorList>
    </citation>
    <scope>NUCLEOTIDE SEQUENCE</scope>
</reference>
<dbReference type="AlphaFoldDB" id="A0A0E9VG32"/>
<name>A0A0E9VG32_ANGAN</name>
<sequence>MVLKDRSEPEFTELSKSKTNQHIENIVLKFLHAENKCTKSI</sequence>
<accession>A0A0E9VG32</accession>
<proteinExistence type="predicted"/>
<organism evidence="1">
    <name type="scientific">Anguilla anguilla</name>
    <name type="common">European freshwater eel</name>
    <name type="synonym">Muraena anguilla</name>
    <dbReference type="NCBI Taxonomy" id="7936"/>
    <lineage>
        <taxon>Eukaryota</taxon>
        <taxon>Metazoa</taxon>
        <taxon>Chordata</taxon>
        <taxon>Craniata</taxon>
        <taxon>Vertebrata</taxon>
        <taxon>Euteleostomi</taxon>
        <taxon>Actinopterygii</taxon>
        <taxon>Neopterygii</taxon>
        <taxon>Teleostei</taxon>
        <taxon>Anguilliformes</taxon>
        <taxon>Anguillidae</taxon>
        <taxon>Anguilla</taxon>
    </lineage>
</organism>
<dbReference type="EMBL" id="GBXM01032197">
    <property type="protein sequence ID" value="JAH76380.1"/>
    <property type="molecule type" value="Transcribed_RNA"/>
</dbReference>
<evidence type="ECO:0000313" key="1">
    <source>
        <dbReference type="EMBL" id="JAH76380.1"/>
    </source>
</evidence>
<reference evidence="1" key="1">
    <citation type="submission" date="2014-11" db="EMBL/GenBank/DDBJ databases">
        <authorList>
            <person name="Amaro Gonzalez C."/>
        </authorList>
    </citation>
    <scope>NUCLEOTIDE SEQUENCE</scope>
</reference>
<protein>
    <submittedName>
        <fullName evidence="1">Uncharacterized protein</fullName>
    </submittedName>
</protein>